<accession>A0A0J8U202</accession>
<dbReference type="PATRIC" id="fig|451644.5.peg.6139"/>
<gene>
    <name evidence="1" type="ORF">ACT17_29925</name>
</gene>
<proteinExistence type="predicted"/>
<organism evidence="1 2">
    <name type="scientific">Mycolicibacterium conceptionense</name>
    <dbReference type="NCBI Taxonomy" id="451644"/>
    <lineage>
        <taxon>Bacteria</taxon>
        <taxon>Bacillati</taxon>
        <taxon>Actinomycetota</taxon>
        <taxon>Actinomycetes</taxon>
        <taxon>Mycobacteriales</taxon>
        <taxon>Mycobacteriaceae</taxon>
        <taxon>Mycolicibacterium</taxon>
    </lineage>
</organism>
<evidence type="ECO:0000313" key="1">
    <source>
        <dbReference type="EMBL" id="KMV14515.1"/>
    </source>
</evidence>
<dbReference type="Proteomes" id="UP000037594">
    <property type="component" value="Unassembled WGS sequence"/>
</dbReference>
<evidence type="ECO:0000313" key="2">
    <source>
        <dbReference type="Proteomes" id="UP000037594"/>
    </source>
</evidence>
<sequence>MSRTDSHTPYRVRVARREVAVRAVHRCAGRECDLPDLDPSWSIVRIGRCSHEFVYTGVSVCSCWMCHSHHRPEVRRAAVRAGLRGRVREWNAGDVEAAFEV</sequence>
<dbReference type="RefSeq" id="WP_048896437.1">
    <property type="nucleotide sequence ID" value="NZ_LFOD01000045.1"/>
</dbReference>
<dbReference type="EMBL" id="LFOD01000045">
    <property type="protein sequence ID" value="KMV14515.1"/>
    <property type="molecule type" value="Genomic_DNA"/>
</dbReference>
<comment type="caution">
    <text evidence="1">The sequence shown here is derived from an EMBL/GenBank/DDBJ whole genome shotgun (WGS) entry which is preliminary data.</text>
</comment>
<protein>
    <submittedName>
        <fullName evidence="1">Uncharacterized protein</fullName>
    </submittedName>
</protein>
<dbReference type="AlphaFoldDB" id="A0A0J8U202"/>
<name>A0A0J8U202_9MYCO</name>
<reference evidence="1 2" key="1">
    <citation type="submission" date="2015-06" db="EMBL/GenBank/DDBJ databases">
        <title>Genome sequence of Mycobacterium conceptionense strain MLE.</title>
        <authorList>
            <person name="Greninger A.L."/>
            <person name="Cunningham G."/>
            <person name="Chiu C.Y."/>
            <person name="Miller S."/>
        </authorList>
    </citation>
    <scope>NUCLEOTIDE SEQUENCE [LARGE SCALE GENOMIC DNA]</scope>
    <source>
        <strain evidence="1 2">MLE</strain>
    </source>
</reference>
<dbReference type="OrthoDB" id="3380505at2"/>